<dbReference type="PANTHER" id="PTHR34310:SF8">
    <property type="entry name" value="CONSERVED PROTEIN"/>
    <property type="match status" value="1"/>
</dbReference>
<dbReference type="EMBL" id="WMBR01000001">
    <property type="protein sequence ID" value="MXP19956.1"/>
    <property type="molecule type" value="Genomic_DNA"/>
</dbReference>
<dbReference type="Proteomes" id="UP000475545">
    <property type="component" value="Unassembled WGS sequence"/>
</dbReference>
<gene>
    <name evidence="2" type="ORF">GIY30_01065</name>
</gene>
<dbReference type="RefSeq" id="WP_160900137.1">
    <property type="nucleotide sequence ID" value="NZ_CP102850.1"/>
</dbReference>
<proteinExistence type="predicted"/>
<dbReference type="Pfam" id="PF04248">
    <property type="entry name" value="NTP_transf_9"/>
    <property type="match status" value="1"/>
</dbReference>
<sequence length="127" mass="13787">MARERLTPGPEHPITVEPAGGRVVVRAGDVVVADSESAQILREAKYPPVVYLPLADVNSSMLRDSASTTYCPFKGEANYFDLVVDGGVSEDAVWVYRDPYDAVSTIAGHVAFYPDRVQMQTEVAAAR</sequence>
<dbReference type="InterPro" id="IPR007361">
    <property type="entry name" value="DUF427"/>
</dbReference>
<protein>
    <submittedName>
        <fullName evidence="2">DUF427 domain-containing protein</fullName>
    </submittedName>
</protein>
<evidence type="ECO:0000259" key="1">
    <source>
        <dbReference type="Pfam" id="PF04248"/>
    </source>
</evidence>
<evidence type="ECO:0000313" key="3">
    <source>
        <dbReference type="Proteomes" id="UP000475545"/>
    </source>
</evidence>
<reference evidence="2 3" key="1">
    <citation type="submission" date="2019-11" db="EMBL/GenBank/DDBJ databases">
        <title>Gordonia sp. nov., a novel actinobacterium isolated from mangrove soil in Hainan.</title>
        <authorList>
            <person name="Huang X."/>
            <person name="Xie Y."/>
            <person name="Chu X."/>
            <person name="Xiao K."/>
        </authorList>
    </citation>
    <scope>NUCLEOTIDE SEQUENCE [LARGE SCALE GENOMIC DNA]</scope>
    <source>
        <strain evidence="2 3">HNM0687</strain>
    </source>
</reference>
<keyword evidence="3" id="KW-1185">Reference proteome</keyword>
<dbReference type="Gene3D" id="2.170.150.40">
    <property type="entry name" value="Domain of unknown function (DUF427)"/>
    <property type="match status" value="1"/>
</dbReference>
<name>A0A6L7GJA5_9ACTN</name>
<dbReference type="InterPro" id="IPR038694">
    <property type="entry name" value="DUF427_sf"/>
</dbReference>
<comment type="caution">
    <text evidence="2">The sequence shown here is derived from an EMBL/GenBank/DDBJ whole genome shotgun (WGS) entry which is preliminary data.</text>
</comment>
<evidence type="ECO:0000313" key="2">
    <source>
        <dbReference type="EMBL" id="MXP19956.1"/>
    </source>
</evidence>
<organism evidence="2 3">
    <name type="scientific">Gordonia mangrovi</name>
    <dbReference type="NCBI Taxonomy" id="2665643"/>
    <lineage>
        <taxon>Bacteria</taxon>
        <taxon>Bacillati</taxon>
        <taxon>Actinomycetota</taxon>
        <taxon>Actinomycetes</taxon>
        <taxon>Mycobacteriales</taxon>
        <taxon>Gordoniaceae</taxon>
        <taxon>Gordonia</taxon>
    </lineage>
</organism>
<accession>A0A6L7GJA5</accession>
<dbReference type="PANTHER" id="PTHR34310">
    <property type="entry name" value="DUF427 DOMAIN PROTEIN (AFU_ORTHOLOGUE AFUA_3G02220)"/>
    <property type="match status" value="1"/>
</dbReference>
<feature type="domain" description="DUF427" evidence="1">
    <location>
        <begin position="23"/>
        <end position="115"/>
    </location>
</feature>
<dbReference type="AlphaFoldDB" id="A0A6L7GJA5"/>